<sequence length="99" mass="11362">MFDSVYETFNSEKDNSVCLNIPKNDFLFSYESVSKSTAADFVNNYFKEKGREGIPKVKDVSIDNNVVQLYVDVDLSESEKPINVPDSLNIRGYDHNRTR</sequence>
<dbReference type="KEGG" id="crw:CROST_018320"/>
<proteinExistence type="predicted"/>
<accession>A0A1S8MAW0</accession>
<keyword evidence="2" id="KW-1185">Reference proteome</keyword>
<dbReference type="RefSeq" id="WP_077833441.1">
    <property type="nucleotide sequence ID" value="NZ_CP096983.1"/>
</dbReference>
<evidence type="ECO:0000313" key="1">
    <source>
        <dbReference type="EMBL" id="URZ11115.1"/>
    </source>
</evidence>
<gene>
    <name evidence="1" type="ORF">CROST_018320</name>
</gene>
<reference evidence="1 2" key="1">
    <citation type="submission" date="2022-04" db="EMBL/GenBank/DDBJ databases">
        <title>Genome sequence of C. roseum typestrain.</title>
        <authorList>
            <person name="Poehlein A."/>
            <person name="Schoch T."/>
            <person name="Duerre P."/>
            <person name="Daniel R."/>
        </authorList>
    </citation>
    <scope>NUCLEOTIDE SEQUENCE [LARGE SCALE GENOMIC DNA]</scope>
    <source>
        <strain evidence="1 2">DSM 7320</strain>
    </source>
</reference>
<evidence type="ECO:0000313" key="2">
    <source>
        <dbReference type="Proteomes" id="UP000190951"/>
    </source>
</evidence>
<organism evidence="1 2">
    <name type="scientific">Clostridium felsineum</name>
    <dbReference type="NCBI Taxonomy" id="36839"/>
    <lineage>
        <taxon>Bacteria</taxon>
        <taxon>Bacillati</taxon>
        <taxon>Bacillota</taxon>
        <taxon>Clostridia</taxon>
        <taxon>Eubacteriales</taxon>
        <taxon>Clostridiaceae</taxon>
        <taxon>Clostridium</taxon>
    </lineage>
</organism>
<protein>
    <submittedName>
        <fullName evidence="1">Uncharacterized protein</fullName>
    </submittedName>
</protein>
<dbReference type="Proteomes" id="UP000190951">
    <property type="component" value="Chromosome"/>
</dbReference>
<dbReference type="STRING" id="84029.CROST_14740"/>
<dbReference type="AlphaFoldDB" id="A0A1S8MAW0"/>
<dbReference type="EMBL" id="CP096983">
    <property type="protein sequence ID" value="URZ11115.1"/>
    <property type="molecule type" value="Genomic_DNA"/>
</dbReference>
<name>A0A1S8MAW0_9CLOT</name>